<gene>
    <name evidence="2" type="ORF">FBUS_06010</name>
</gene>
<accession>A0A8E0S354</accession>
<sequence length="259" mass="29622">MHVIDQRKPHAQRKLKKTKRGINKQLSDRKVSQGQSSKMNSTLAVERPNGKSISDRGGLIETTEQDTVMNHPHDRRTTQPRAKFVSKYADLTNHGIPCFVEKRLLDRACQLEAQLRMDEEGADELDRRFLQHLRHIEHETYYYEQFLEQQQQTSDRDGSLVEIGRSGIINVTGSGKNTTSNHRFPPLSTYKHLSAPIGFSRLKHYGTTSLSQSQENLFYPIQPQALSCLLHVRNEPEQGAPVCLRRAKTYSTCRQSAPD</sequence>
<dbReference type="Proteomes" id="UP000728185">
    <property type="component" value="Unassembled WGS sequence"/>
</dbReference>
<evidence type="ECO:0000313" key="3">
    <source>
        <dbReference type="Proteomes" id="UP000728185"/>
    </source>
</evidence>
<dbReference type="OrthoDB" id="6288288at2759"/>
<evidence type="ECO:0000256" key="1">
    <source>
        <dbReference type="SAM" id="MobiDB-lite"/>
    </source>
</evidence>
<feature type="compositionally biased region" description="Polar residues" evidence="1">
    <location>
        <begin position="32"/>
        <end position="43"/>
    </location>
</feature>
<organism evidence="2 3">
    <name type="scientific">Fasciolopsis buskii</name>
    <dbReference type="NCBI Taxonomy" id="27845"/>
    <lineage>
        <taxon>Eukaryota</taxon>
        <taxon>Metazoa</taxon>
        <taxon>Spiralia</taxon>
        <taxon>Lophotrochozoa</taxon>
        <taxon>Platyhelminthes</taxon>
        <taxon>Trematoda</taxon>
        <taxon>Digenea</taxon>
        <taxon>Plagiorchiida</taxon>
        <taxon>Echinostomata</taxon>
        <taxon>Echinostomatoidea</taxon>
        <taxon>Fasciolidae</taxon>
        <taxon>Fasciolopsis</taxon>
    </lineage>
</organism>
<dbReference type="AlphaFoldDB" id="A0A8E0S354"/>
<keyword evidence="3" id="KW-1185">Reference proteome</keyword>
<protein>
    <submittedName>
        <fullName evidence="2">Uncharacterized protein</fullName>
    </submittedName>
</protein>
<dbReference type="EMBL" id="LUCM01002129">
    <property type="protein sequence ID" value="KAA0197821.1"/>
    <property type="molecule type" value="Genomic_DNA"/>
</dbReference>
<proteinExistence type="predicted"/>
<comment type="caution">
    <text evidence="2">The sequence shown here is derived from an EMBL/GenBank/DDBJ whole genome shotgun (WGS) entry which is preliminary data.</text>
</comment>
<feature type="region of interest" description="Disordered" evidence="1">
    <location>
        <begin position="1"/>
        <end position="57"/>
    </location>
</feature>
<reference evidence="2" key="1">
    <citation type="submission" date="2019-05" db="EMBL/GenBank/DDBJ databases">
        <title>Annotation for the trematode Fasciolopsis buski.</title>
        <authorList>
            <person name="Choi Y.-J."/>
        </authorList>
    </citation>
    <scope>NUCLEOTIDE SEQUENCE</scope>
    <source>
        <strain evidence="2">HT</strain>
        <tissue evidence="2">Whole worm</tissue>
    </source>
</reference>
<evidence type="ECO:0000313" key="2">
    <source>
        <dbReference type="EMBL" id="KAA0197821.1"/>
    </source>
</evidence>
<feature type="compositionally biased region" description="Basic residues" evidence="1">
    <location>
        <begin position="9"/>
        <end position="22"/>
    </location>
</feature>
<name>A0A8E0S354_9TREM</name>